<protein>
    <recommendedName>
        <fullName evidence="2">NXPE C-terminal domain-containing protein</fullName>
    </recommendedName>
</protein>
<dbReference type="EMBL" id="CAXITT010001356">
    <property type="protein sequence ID" value="CAL1548450.1"/>
    <property type="molecule type" value="Genomic_DNA"/>
</dbReference>
<evidence type="ECO:0000313" key="4">
    <source>
        <dbReference type="Proteomes" id="UP001497497"/>
    </source>
</evidence>
<sequence length="404" mass="46748">MIVKKGTRFLFLNLRPLFTVLTLFGICAFVRHWLILRKERTEGYHSGPQNNWAQRWLDRVTTGRWVARNYTAHEMDELETFIGRVWSYYKIPLTLQREDKKCGNLTFPGLGWFRALCDPKGATPCCMNGLCVNDSVQGCQCPECYDMRQRIHAELASWEPYDTTIQLTQFTSEKDVCRVLQNKTVYFIGDSFMRQLYTSVLAMLRDAKPRHVIRNDVPLVNVTNCDKYYRFIADCRGYIIEDTQECTGTTTLRMKTVYQVTGADVVLNAVRELNGTVDSWMVVGLGGHDYYNMTAVRQTLIDPILKMLKNSKWPKLIWMAAHSVGLLKSGTEKRQQTQALLDYNEKLASIFSFREIPVLNFFQLTKGIFSFDGAHYGKGVNDVKVKILLNFLQRENKTRDRNET</sequence>
<evidence type="ECO:0000256" key="1">
    <source>
        <dbReference type="SAM" id="Phobius"/>
    </source>
</evidence>
<keyword evidence="1" id="KW-0812">Transmembrane</keyword>
<name>A0AAV2INA4_LYMST</name>
<accession>A0AAV2INA4</accession>
<evidence type="ECO:0000259" key="2">
    <source>
        <dbReference type="Pfam" id="PF24536"/>
    </source>
</evidence>
<dbReference type="AlphaFoldDB" id="A0AAV2INA4"/>
<reference evidence="3 4" key="1">
    <citation type="submission" date="2024-04" db="EMBL/GenBank/DDBJ databases">
        <authorList>
            <consortium name="Genoscope - CEA"/>
            <person name="William W."/>
        </authorList>
    </citation>
    <scope>NUCLEOTIDE SEQUENCE [LARGE SCALE GENOMIC DNA]</scope>
</reference>
<feature type="transmembrane region" description="Helical" evidence="1">
    <location>
        <begin position="12"/>
        <end position="34"/>
    </location>
</feature>
<feature type="domain" description="NXPE C-terminal" evidence="2">
    <location>
        <begin position="168"/>
        <end position="391"/>
    </location>
</feature>
<organism evidence="3 4">
    <name type="scientific">Lymnaea stagnalis</name>
    <name type="common">Great pond snail</name>
    <name type="synonym">Helix stagnalis</name>
    <dbReference type="NCBI Taxonomy" id="6523"/>
    <lineage>
        <taxon>Eukaryota</taxon>
        <taxon>Metazoa</taxon>
        <taxon>Spiralia</taxon>
        <taxon>Lophotrochozoa</taxon>
        <taxon>Mollusca</taxon>
        <taxon>Gastropoda</taxon>
        <taxon>Heterobranchia</taxon>
        <taxon>Euthyneura</taxon>
        <taxon>Panpulmonata</taxon>
        <taxon>Hygrophila</taxon>
        <taxon>Lymnaeoidea</taxon>
        <taxon>Lymnaeidae</taxon>
        <taxon>Lymnaea</taxon>
    </lineage>
</organism>
<keyword evidence="1" id="KW-0472">Membrane</keyword>
<dbReference type="Proteomes" id="UP001497497">
    <property type="component" value="Unassembled WGS sequence"/>
</dbReference>
<evidence type="ECO:0000313" key="3">
    <source>
        <dbReference type="EMBL" id="CAL1548450.1"/>
    </source>
</evidence>
<keyword evidence="1" id="KW-1133">Transmembrane helix</keyword>
<dbReference type="Pfam" id="PF24536">
    <property type="entry name" value="NXPE4_C"/>
    <property type="match status" value="1"/>
</dbReference>
<proteinExistence type="predicted"/>
<dbReference type="InterPro" id="IPR057106">
    <property type="entry name" value="NXPE4_C"/>
</dbReference>
<gene>
    <name evidence="3" type="ORF">GSLYS_00021767001</name>
</gene>
<comment type="caution">
    <text evidence="3">The sequence shown here is derived from an EMBL/GenBank/DDBJ whole genome shotgun (WGS) entry which is preliminary data.</text>
</comment>
<keyword evidence="4" id="KW-1185">Reference proteome</keyword>